<dbReference type="OMA" id="WARANEC"/>
<keyword evidence="2" id="KW-1185">Reference proteome</keyword>
<dbReference type="Gene3D" id="1.25.40.20">
    <property type="entry name" value="Ankyrin repeat-containing domain"/>
    <property type="match status" value="1"/>
</dbReference>
<dbReference type="RefSeq" id="XP_002506845.1">
    <property type="nucleotide sequence ID" value="XM_002506799.1"/>
</dbReference>
<dbReference type="SUPFAM" id="SSF48403">
    <property type="entry name" value="Ankyrin repeat"/>
    <property type="match status" value="1"/>
</dbReference>
<dbReference type="InterPro" id="IPR036770">
    <property type="entry name" value="Ankyrin_rpt-contain_sf"/>
</dbReference>
<proteinExistence type="predicted"/>
<dbReference type="PANTHER" id="PTHR46586:SF3">
    <property type="entry name" value="ANKYRIN REPEAT-CONTAINING PROTEIN"/>
    <property type="match status" value="1"/>
</dbReference>
<dbReference type="InterPro" id="IPR002110">
    <property type="entry name" value="Ankyrin_rpt"/>
</dbReference>
<dbReference type="KEGG" id="mis:MICPUN_64764"/>
<dbReference type="Pfam" id="PF12796">
    <property type="entry name" value="Ank_2"/>
    <property type="match status" value="1"/>
</dbReference>
<dbReference type="AlphaFoldDB" id="C1EJ05"/>
<dbReference type="GeneID" id="8249628"/>
<dbReference type="Proteomes" id="UP000002009">
    <property type="component" value="Chromosome 16"/>
</dbReference>
<protein>
    <recommendedName>
        <fullName evidence="3">F-box domain-containing protein</fullName>
    </recommendedName>
</protein>
<gene>
    <name evidence="1" type="ORF">MICPUN_64764</name>
</gene>
<dbReference type="PANTHER" id="PTHR46586">
    <property type="entry name" value="ANKYRIN REPEAT-CONTAINING PROTEIN"/>
    <property type="match status" value="1"/>
</dbReference>
<organism evidence="1 2">
    <name type="scientific">Micromonas commoda (strain RCC299 / NOUM17 / CCMP2709)</name>
    <name type="common">Picoplanktonic green alga</name>
    <dbReference type="NCBI Taxonomy" id="296587"/>
    <lineage>
        <taxon>Eukaryota</taxon>
        <taxon>Viridiplantae</taxon>
        <taxon>Chlorophyta</taxon>
        <taxon>Mamiellophyceae</taxon>
        <taxon>Mamiellales</taxon>
        <taxon>Mamiellaceae</taxon>
        <taxon>Micromonas</taxon>
    </lineage>
</organism>
<dbReference type="OrthoDB" id="498371at2759"/>
<evidence type="ECO:0000313" key="1">
    <source>
        <dbReference type="EMBL" id="ACO68103.1"/>
    </source>
</evidence>
<evidence type="ECO:0008006" key="3">
    <source>
        <dbReference type="Google" id="ProtNLM"/>
    </source>
</evidence>
<dbReference type="InterPro" id="IPR052050">
    <property type="entry name" value="SecEffector_AnkRepeat"/>
</dbReference>
<name>C1EJ05_MICCC</name>
<dbReference type="InParanoid" id="C1EJ05"/>
<reference evidence="1 2" key="1">
    <citation type="journal article" date="2009" name="Science">
        <title>Green evolution and dynamic adaptations revealed by genomes of the marine picoeukaryotes Micromonas.</title>
        <authorList>
            <person name="Worden A.Z."/>
            <person name="Lee J.H."/>
            <person name="Mock T."/>
            <person name="Rouze P."/>
            <person name="Simmons M.P."/>
            <person name="Aerts A.L."/>
            <person name="Allen A.E."/>
            <person name="Cuvelier M.L."/>
            <person name="Derelle E."/>
            <person name="Everett M.V."/>
            <person name="Foulon E."/>
            <person name="Grimwood J."/>
            <person name="Gundlach H."/>
            <person name="Henrissat B."/>
            <person name="Napoli C."/>
            <person name="McDonald S.M."/>
            <person name="Parker M.S."/>
            <person name="Rombauts S."/>
            <person name="Salamov A."/>
            <person name="Von Dassow P."/>
            <person name="Badger J.H."/>
            <person name="Coutinho P.M."/>
            <person name="Demir E."/>
            <person name="Dubchak I."/>
            <person name="Gentemann C."/>
            <person name="Eikrem W."/>
            <person name="Gready J.E."/>
            <person name="John U."/>
            <person name="Lanier W."/>
            <person name="Lindquist E.A."/>
            <person name="Lucas S."/>
            <person name="Mayer K.F."/>
            <person name="Moreau H."/>
            <person name="Not F."/>
            <person name="Otillar R."/>
            <person name="Panaud O."/>
            <person name="Pangilinan J."/>
            <person name="Paulsen I."/>
            <person name="Piegu B."/>
            <person name="Poliakov A."/>
            <person name="Robbens S."/>
            <person name="Schmutz J."/>
            <person name="Toulza E."/>
            <person name="Wyss T."/>
            <person name="Zelensky A."/>
            <person name="Zhou K."/>
            <person name="Armbrust E.V."/>
            <person name="Bhattacharya D."/>
            <person name="Goodenough U.W."/>
            <person name="Van de Peer Y."/>
            <person name="Grigoriev I.V."/>
        </authorList>
    </citation>
    <scope>NUCLEOTIDE SEQUENCE [LARGE SCALE GENOMIC DNA]</scope>
    <source>
        <strain evidence="2">RCC299 / NOUM17</strain>
    </source>
</reference>
<dbReference type="EMBL" id="CP001334">
    <property type="protein sequence ID" value="ACO68103.1"/>
    <property type="molecule type" value="Genomic_DNA"/>
</dbReference>
<evidence type="ECO:0000313" key="2">
    <source>
        <dbReference type="Proteomes" id="UP000002009"/>
    </source>
</evidence>
<sequence length="353" mass="39734">MEPRRSKRIKLSKEGDFGVLLGALMRDVPDLFEAEVLSKLNVQDHFRLAQVNKECRDVVYKLGPVEFMRSSEVDDQLGQLRSRRQVASEEGRLDVLKWLWKHDGPLTTYFKAWIPADMYYAGLHGHKHVLDWYFTLPRDGLDRRVVQNLDQLEGACDGAAKGGKLELLKYLREKGSIFSASMCMTAAGNGHLHILKWLREIGCPWNEGTPSAAAFSGQLSALKWAHENGCPWDTETCAAAALGDELEILMWLRAHGCSWDEETCVYAATGGHLEVLQWALRNGCPCNTAVHVVVNNQDPEALKMLHENGCPWDEEALGIAIERGAWTCLKYLVDNKCPGVTEAMMELYESEWT</sequence>
<accession>C1EJ05</accession>